<evidence type="ECO:0000313" key="10">
    <source>
        <dbReference type="EMBL" id="NYE72213.1"/>
    </source>
</evidence>
<comment type="caution">
    <text evidence="10">The sequence shown here is derived from an EMBL/GenBank/DDBJ whole genome shotgun (WGS) entry which is preliminary data.</text>
</comment>
<dbReference type="InterPro" id="IPR029060">
    <property type="entry name" value="PIN-like_dom_sf"/>
</dbReference>
<evidence type="ECO:0000259" key="9">
    <source>
        <dbReference type="Pfam" id="PF01850"/>
    </source>
</evidence>
<feature type="domain" description="PIN" evidence="9">
    <location>
        <begin position="7"/>
        <end position="130"/>
    </location>
</feature>
<dbReference type="InterPro" id="IPR050556">
    <property type="entry name" value="Type_II_TA_system_RNase"/>
</dbReference>
<evidence type="ECO:0000313" key="11">
    <source>
        <dbReference type="Proteomes" id="UP000569914"/>
    </source>
</evidence>
<keyword evidence="4 8" id="KW-0479">Metal-binding</keyword>
<accession>A0A7Y9I8D9</accession>
<keyword evidence="11" id="KW-1185">Reference proteome</keyword>
<dbReference type="SUPFAM" id="SSF88723">
    <property type="entry name" value="PIN domain-like"/>
    <property type="match status" value="1"/>
</dbReference>
<dbReference type="Gene3D" id="3.40.50.1010">
    <property type="entry name" value="5'-nuclease"/>
    <property type="match status" value="1"/>
</dbReference>
<dbReference type="EC" id="3.1.-.-" evidence="8"/>
<name>A0A7Y9I8D9_9ACTN</name>
<dbReference type="HAMAP" id="MF_00265">
    <property type="entry name" value="VapC_Nob1"/>
    <property type="match status" value="1"/>
</dbReference>
<feature type="binding site" evidence="8">
    <location>
        <position position="10"/>
    </location>
    <ligand>
        <name>Mg(2+)</name>
        <dbReference type="ChEBI" id="CHEBI:18420"/>
    </ligand>
</feature>
<evidence type="ECO:0000256" key="8">
    <source>
        <dbReference type="HAMAP-Rule" id="MF_00265"/>
    </source>
</evidence>
<dbReference type="GO" id="GO:0016787">
    <property type="term" value="F:hydrolase activity"/>
    <property type="evidence" value="ECO:0007669"/>
    <property type="project" value="UniProtKB-KW"/>
</dbReference>
<evidence type="ECO:0000256" key="5">
    <source>
        <dbReference type="ARBA" id="ARBA00022801"/>
    </source>
</evidence>
<comment type="similarity">
    <text evidence="7 8">Belongs to the PINc/VapC protein family.</text>
</comment>
<sequence length="138" mass="14527">MTSSSAIVVDSSALIAVLTAEPTGRALIDRLAAASRIRIGAATLVETGIVLVARIGLPGKTLLARFVEEAGVEVVPIDDRHWTVAVDAFARYGKGRHPAGLNFGDCLTYAVARLAGEPLLCLGDDFPQTDVDLVDRDV</sequence>
<reference evidence="10 11" key="1">
    <citation type="submission" date="2020-07" db="EMBL/GenBank/DDBJ databases">
        <title>Sequencing the genomes of 1000 actinobacteria strains.</title>
        <authorList>
            <person name="Klenk H.-P."/>
        </authorList>
    </citation>
    <scope>NUCLEOTIDE SEQUENCE [LARGE SCALE GENOMIC DNA]</scope>
    <source>
        <strain evidence="10 11">DSM 22083</strain>
    </source>
</reference>
<dbReference type="GO" id="GO:0090729">
    <property type="term" value="F:toxin activity"/>
    <property type="evidence" value="ECO:0007669"/>
    <property type="project" value="UniProtKB-KW"/>
</dbReference>
<dbReference type="InterPro" id="IPR022907">
    <property type="entry name" value="VapC_family"/>
</dbReference>
<dbReference type="Pfam" id="PF01850">
    <property type="entry name" value="PIN"/>
    <property type="match status" value="1"/>
</dbReference>
<comment type="cofactor">
    <cofactor evidence="1 8">
        <name>Mg(2+)</name>
        <dbReference type="ChEBI" id="CHEBI:18420"/>
    </cofactor>
</comment>
<dbReference type="RefSeq" id="WP_218871427.1">
    <property type="nucleotide sequence ID" value="NZ_JACCBU010000001.1"/>
</dbReference>
<keyword evidence="2 8" id="KW-1277">Toxin-antitoxin system</keyword>
<organism evidence="10 11">
    <name type="scientific">Microlunatus parietis</name>
    <dbReference type="NCBI Taxonomy" id="682979"/>
    <lineage>
        <taxon>Bacteria</taxon>
        <taxon>Bacillati</taxon>
        <taxon>Actinomycetota</taxon>
        <taxon>Actinomycetes</taxon>
        <taxon>Propionibacteriales</taxon>
        <taxon>Propionibacteriaceae</taxon>
        <taxon>Microlunatus</taxon>
    </lineage>
</organism>
<dbReference type="GO" id="GO:0000287">
    <property type="term" value="F:magnesium ion binding"/>
    <property type="evidence" value="ECO:0007669"/>
    <property type="project" value="UniProtKB-UniRule"/>
</dbReference>
<evidence type="ECO:0000256" key="1">
    <source>
        <dbReference type="ARBA" id="ARBA00001946"/>
    </source>
</evidence>
<dbReference type="CDD" id="cd09871">
    <property type="entry name" value="PIN_MtVapC28-VapC30-like"/>
    <property type="match status" value="1"/>
</dbReference>
<evidence type="ECO:0000256" key="7">
    <source>
        <dbReference type="ARBA" id="ARBA00038093"/>
    </source>
</evidence>
<dbReference type="GO" id="GO:0004540">
    <property type="term" value="F:RNA nuclease activity"/>
    <property type="evidence" value="ECO:0007669"/>
    <property type="project" value="InterPro"/>
</dbReference>
<evidence type="ECO:0000256" key="4">
    <source>
        <dbReference type="ARBA" id="ARBA00022723"/>
    </source>
</evidence>
<dbReference type="EMBL" id="JACCBU010000001">
    <property type="protein sequence ID" value="NYE72213.1"/>
    <property type="molecule type" value="Genomic_DNA"/>
</dbReference>
<dbReference type="InterPro" id="IPR002716">
    <property type="entry name" value="PIN_dom"/>
</dbReference>
<protein>
    <recommendedName>
        <fullName evidence="8">Ribonuclease VapC</fullName>
        <shortName evidence="8">RNase VapC</shortName>
        <ecNumber evidence="8">3.1.-.-</ecNumber>
    </recommendedName>
    <alternativeName>
        <fullName evidence="8">Toxin VapC</fullName>
    </alternativeName>
</protein>
<dbReference type="AlphaFoldDB" id="A0A7Y9I8D9"/>
<comment type="function">
    <text evidence="8">Toxic component of a toxin-antitoxin (TA) system. An RNase.</text>
</comment>
<evidence type="ECO:0000256" key="3">
    <source>
        <dbReference type="ARBA" id="ARBA00022722"/>
    </source>
</evidence>
<keyword evidence="5 8" id="KW-0378">Hydrolase</keyword>
<keyword evidence="8" id="KW-0800">Toxin</keyword>
<proteinExistence type="inferred from homology"/>
<evidence type="ECO:0000256" key="2">
    <source>
        <dbReference type="ARBA" id="ARBA00022649"/>
    </source>
</evidence>
<dbReference type="PANTHER" id="PTHR33653:SF1">
    <property type="entry name" value="RIBONUCLEASE VAPC2"/>
    <property type="match status" value="1"/>
</dbReference>
<dbReference type="Proteomes" id="UP000569914">
    <property type="component" value="Unassembled WGS sequence"/>
</dbReference>
<gene>
    <name evidence="8" type="primary">vapC</name>
    <name evidence="10" type="ORF">BKA15_003542</name>
</gene>
<evidence type="ECO:0000256" key="6">
    <source>
        <dbReference type="ARBA" id="ARBA00022842"/>
    </source>
</evidence>
<dbReference type="PANTHER" id="PTHR33653">
    <property type="entry name" value="RIBONUCLEASE VAPC2"/>
    <property type="match status" value="1"/>
</dbReference>
<keyword evidence="3 8" id="KW-0540">Nuclease</keyword>
<feature type="binding site" evidence="8">
    <location>
        <position position="105"/>
    </location>
    <ligand>
        <name>Mg(2+)</name>
        <dbReference type="ChEBI" id="CHEBI:18420"/>
    </ligand>
</feature>
<keyword evidence="6 8" id="KW-0460">Magnesium</keyword>